<sequence>KSEISELTVYFNISSSITLSLLQPLHTYIYYEDREIKIRDFSRYKRNILSEFHSFICILEQKFHLNL</sequence>
<proteinExistence type="predicted"/>
<accession>A0A0J9HJR6</accession>
<dbReference type="AlphaFoldDB" id="A0A0J9HJR6"/>
<dbReference type="EMBL" id="GG750033">
    <property type="protein sequence ID" value="KMW69449.1"/>
    <property type="molecule type" value="Genomic_DNA"/>
</dbReference>
<feature type="non-terminal residue" evidence="1">
    <location>
        <position position="1"/>
    </location>
</feature>
<name>A0A0J9HJR6_AJEDA</name>
<dbReference type="Proteomes" id="UP000007802">
    <property type="component" value="Unassembled WGS sequence"/>
</dbReference>
<protein>
    <submittedName>
        <fullName evidence="1">Uncharacterized protein</fullName>
    </submittedName>
</protein>
<reference evidence="1" key="1">
    <citation type="submission" date="2010-03" db="EMBL/GenBank/DDBJ databases">
        <title>Annotation of Blastomyces dermatitidis strain ATCC 18188.</title>
        <authorList>
            <consortium name="The Broad Institute Genome Sequencing Platform"/>
            <consortium name="Broad Institute Genome Sequencing Center for Infectious Disease."/>
            <person name="Cuomo C."/>
            <person name="Klein B."/>
            <person name="Sullivan T."/>
            <person name="Heitman J."/>
            <person name="Young S."/>
            <person name="Zeng Q."/>
            <person name="Gargeya S."/>
            <person name="Alvarado L."/>
            <person name="Berlin A.M."/>
            <person name="Chapman S.B."/>
            <person name="Chen Z."/>
            <person name="Freedman E."/>
            <person name="Gellesch M."/>
            <person name="Goldberg J."/>
            <person name="Griggs A."/>
            <person name="Gujja S."/>
            <person name="Heilman E."/>
            <person name="Heiman D."/>
            <person name="Howarth C."/>
            <person name="Mehta T."/>
            <person name="Neiman D."/>
            <person name="Pearson M."/>
            <person name="Roberts A."/>
            <person name="Saif S."/>
            <person name="Shea T."/>
            <person name="Shenoy N."/>
            <person name="Sisk P."/>
            <person name="Stolte C."/>
            <person name="Sykes S."/>
            <person name="White J."/>
            <person name="Yandava C."/>
            <person name="Haas B."/>
            <person name="Nusbaum C."/>
            <person name="Birren B."/>
        </authorList>
    </citation>
    <scope>NUCLEOTIDE SEQUENCE</scope>
    <source>
        <strain evidence="1">ATCC 18188</strain>
    </source>
</reference>
<gene>
    <name evidence="1" type="ORF">BDDG_13595</name>
</gene>
<evidence type="ECO:0000313" key="1">
    <source>
        <dbReference type="EMBL" id="KMW69449.1"/>
    </source>
</evidence>
<organism evidence="1">
    <name type="scientific">Ajellomyces dermatitidis (strain ATCC 18188 / CBS 674.68)</name>
    <name type="common">Blastomyces dermatitidis</name>
    <dbReference type="NCBI Taxonomy" id="653446"/>
    <lineage>
        <taxon>Eukaryota</taxon>
        <taxon>Fungi</taxon>
        <taxon>Dikarya</taxon>
        <taxon>Ascomycota</taxon>
        <taxon>Pezizomycotina</taxon>
        <taxon>Eurotiomycetes</taxon>
        <taxon>Eurotiomycetidae</taxon>
        <taxon>Onygenales</taxon>
        <taxon>Ajellomycetaceae</taxon>
        <taxon>Blastomyces</taxon>
    </lineage>
</organism>
<feature type="non-terminal residue" evidence="1">
    <location>
        <position position="67"/>
    </location>
</feature>